<evidence type="ECO:0000259" key="2">
    <source>
        <dbReference type="Pfam" id="PF00775"/>
    </source>
</evidence>
<keyword evidence="4" id="KW-1185">Reference proteome</keyword>
<sequence>MNRQEINILVKQMNVDTAIGKVDHRIQTIIVRLLGDLFQPIENLNIRLSELWKGLEYFMDARQVNELGILTAGLGLHSFFDKSQSDFNLRRTILTGADGKYVAQTTMPVAYDCLPNGTTQFVIDKLGCHGKRPSHVHHLKLVAVKLWLKSL</sequence>
<dbReference type="EMBL" id="JAUTBK010000001">
    <property type="protein sequence ID" value="MDQ1207129.1"/>
    <property type="molecule type" value="Genomic_DNA"/>
</dbReference>
<evidence type="ECO:0000313" key="3">
    <source>
        <dbReference type="EMBL" id="MDQ1207129.1"/>
    </source>
</evidence>
<dbReference type="InterPro" id="IPR000627">
    <property type="entry name" value="Intradiol_dOase_C"/>
</dbReference>
<organism evidence="3 4">
    <name type="scientific">Acinetobacter baylyi</name>
    <dbReference type="NCBI Taxonomy" id="202950"/>
    <lineage>
        <taxon>Bacteria</taxon>
        <taxon>Pseudomonadati</taxon>
        <taxon>Pseudomonadota</taxon>
        <taxon>Gammaproteobacteria</taxon>
        <taxon>Moraxellales</taxon>
        <taxon>Moraxellaceae</taxon>
        <taxon>Acinetobacter</taxon>
    </lineage>
</organism>
<accession>A0ABU0URE8</accession>
<dbReference type="Pfam" id="PF00775">
    <property type="entry name" value="Dioxygenase_C"/>
    <property type="match status" value="1"/>
</dbReference>
<dbReference type="Gene3D" id="2.60.130.10">
    <property type="entry name" value="Aromatic compound dioxygenase"/>
    <property type="match status" value="2"/>
</dbReference>
<protein>
    <recommendedName>
        <fullName evidence="2">Intradiol ring-cleavage dioxygenases domain-containing protein</fullName>
    </recommendedName>
</protein>
<proteinExistence type="predicted"/>
<evidence type="ECO:0000313" key="4">
    <source>
        <dbReference type="Proteomes" id="UP001233360"/>
    </source>
</evidence>
<dbReference type="Proteomes" id="UP001233360">
    <property type="component" value="Unassembled WGS sequence"/>
</dbReference>
<comment type="pathway">
    <text evidence="1">Aromatic compound metabolism.</text>
</comment>
<dbReference type="InterPro" id="IPR015889">
    <property type="entry name" value="Intradiol_dOase_core"/>
</dbReference>
<evidence type="ECO:0000256" key="1">
    <source>
        <dbReference type="ARBA" id="ARBA00005211"/>
    </source>
</evidence>
<dbReference type="SUPFAM" id="SSF49482">
    <property type="entry name" value="Aromatic compound dioxygenase"/>
    <property type="match status" value="1"/>
</dbReference>
<comment type="caution">
    <text evidence="3">The sequence shown here is derived from an EMBL/GenBank/DDBJ whole genome shotgun (WGS) entry which is preliminary data.</text>
</comment>
<reference evidence="3 4" key="1">
    <citation type="submission" date="2023-07" db="EMBL/GenBank/DDBJ databases">
        <title>Functional and genomic diversity of the sorghum phyllosphere microbiome.</title>
        <authorList>
            <person name="Shade A."/>
        </authorList>
    </citation>
    <scope>NUCLEOTIDE SEQUENCE [LARGE SCALE GENOMIC DNA]</scope>
    <source>
        <strain evidence="3 4">SORGH_AS_0887</strain>
    </source>
</reference>
<feature type="domain" description="Intradiol ring-cleavage dioxygenases" evidence="2">
    <location>
        <begin position="74"/>
        <end position="141"/>
    </location>
</feature>
<name>A0ABU0URE8_ACIBI</name>
<gene>
    <name evidence="3" type="ORF">QE380_000052</name>
</gene>